<dbReference type="InterPro" id="IPR036047">
    <property type="entry name" value="F-box-like_dom_sf"/>
</dbReference>
<protein>
    <recommendedName>
        <fullName evidence="1">F-box domain-containing protein</fullName>
    </recommendedName>
</protein>
<evidence type="ECO:0000313" key="2">
    <source>
        <dbReference type="EMBL" id="TRM68355.1"/>
    </source>
</evidence>
<dbReference type="OrthoDB" id="613763at2759"/>
<evidence type="ECO:0000313" key="3">
    <source>
        <dbReference type="Proteomes" id="UP000320762"/>
    </source>
</evidence>
<evidence type="ECO:0000259" key="1">
    <source>
        <dbReference type="PROSITE" id="PS50181"/>
    </source>
</evidence>
<proteinExistence type="predicted"/>
<dbReference type="AlphaFoldDB" id="A0A550CU91"/>
<dbReference type="EMBL" id="VDMD01000002">
    <property type="protein sequence ID" value="TRM68355.1"/>
    <property type="molecule type" value="Genomic_DNA"/>
</dbReference>
<name>A0A550CU91_9AGAR</name>
<accession>A0A550CU91</accession>
<dbReference type="SUPFAM" id="SSF81383">
    <property type="entry name" value="F-box domain"/>
    <property type="match status" value="1"/>
</dbReference>
<comment type="caution">
    <text evidence="2">The sequence shown here is derived from an EMBL/GenBank/DDBJ whole genome shotgun (WGS) entry which is preliminary data.</text>
</comment>
<reference evidence="2 3" key="1">
    <citation type="journal article" date="2019" name="New Phytol.">
        <title>Comparative genomics reveals unique wood-decay strategies and fruiting body development in the Schizophyllaceae.</title>
        <authorList>
            <person name="Almasi E."/>
            <person name="Sahu N."/>
            <person name="Krizsan K."/>
            <person name="Balint B."/>
            <person name="Kovacs G.M."/>
            <person name="Kiss B."/>
            <person name="Cseklye J."/>
            <person name="Drula E."/>
            <person name="Henrissat B."/>
            <person name="Nagy I."/>
            <person name="Chovatia M."/>
            <person name="Adam C."/>
            <person name="LaButti K."/>
            <person name="Lipzen A."/>
            <person name="Riley R."/>
            <person name="Grigoriev I.V."/>
            <person name="Nagy L.G."/>
        </authorList>
    </citation>
    <scope>NUCLEOTIDE SEQUENCE [LARGE SCALE GENOMIC DNA]</scope>
    <source>
        <strain evidence="2 3">NL-1724</strain>
    </source>
</reference>
<gene>
    <name evidence="2" type="ORF">BD626DRAFT_481464</name>
</gene>
<feature type="domain" description="F-box" evidence="1">
    <location>
        <begin position="1"/>
        <end position="46"/>
    </location>
</feature>
<organism evidence="2 3">
    <name type="scientific">Schizophyllum amplum</name>
    <dbReference type="NCBI Taxonomy" id="97359"/>
    <lineage>
        <taxon>Eukaryota</taxon>
        <taxon>Fungi</taxon>
        <taxon>Dikarya</taxon>
        <taxon>Basidiomycota</taxon>
        <taxon>Agaricomycotina</taxon>
        <taxon>Agaricomycetes</taxon>
        <taxon>Agaricomycetidae</taxon>
        <taxon>Agaricales</taxon>
        <taxon>Schizophyllaceae</taxon>
        <taxon>Schizophyllum</taxon>
    </lineage>
</organism>
<dbReference type="InterPro" id="IPR001810">
    <property type="entry name" value="F-box_dom"/>
</dbReference>
<dbReference type="STRING" id="97359.A0A550CU91"/>
<dbReference type="PROSITE" id="PS50181">
    <property type="entry name" value="FBOX"/>
    <property type="match status" value="1"/>
</dbReference>
<dbReference type="Proteomes" id="UP000320762">
    <property type="component" value="Unassembled WGS sequence"/>
</dbReference>
<sequence>MATVLALPVEVFDRIFQHLQPRELAVASRASSTFYHTAIRLLYRDIHMSSATTNLSLVVMLARRPEYAQHVRSFRITGDIAYPLCAFYRSVARALRRMPYLTSLDLALDHRTSWVLANCTFPHLLTFRCTFAMDASVASLLTTTPLLRDLEVHSLAPDATETAFTIPRSALRRLESFTGSCDVALSIVPSRPVGSVHLASGDCTSEVVERLAESSSSIAILTAWTSVSPIMILPCLARCMSKLFYLRLDAGHGLLGPGDVDLYHGIAQQLTTMRELRAFELSGIYWPSSMKDGTWEWRSPLPSKPPLQEDREETVVQSDLLWQYY</sequence>
<dbReference type="CDD" id="cd09917">
    <property type="entry name" value="F-box_SF"/>
    <property type="match status" value="1"/>
</dbReference>
<keyword evidence="3" id="KW-1185">Reference proteome</keyword>
<dbReference type="Pfam" id="PF12937">
    <property type="entry name" value="F-box-like"/>
    <property type="match status" value="1"/>
</dbReference>